<keyword evidence="2" id="KW-1185">Reference proteome</keyword>
<reference evidence="1" key="1">
    <citation type="journal article" date="2022" name="Virus Res.">
        <title>Genome analysis of Psilogramma increta granulovirus and its intrapopulation diversity.</title>
        <authorList>
            <person name="Zhang H."/>
            <person name="Li L."/>
            <person name="Chen B."/>
            <person name="Zuo Y."/>
            <person name="Wu W."/>
            <person name="Yuan M."/>
            <person name="Yang K."/>
        </authorList>
    </citation>
    <scope>NUCLEOTIDE SEQUENCE</scope>
    <source>
        <strain evidence="1">GZ</strain>
    </source>
</reference>
<name>A0A977XVL2_9BBAC</name>
<organism evidence="1 2">
    <name type="scientific">Psilogramma increta granulovirus</name>
    <dbReference type="NCBI Taxonomy" id="2953508"/>
    <lineage>
        <taxon>Viruses</taxon>
        <taxon>Viruses incertae sedis</taxon>
        <taxon>Naldaviricetes</taxon>
        <taxon>Lefavirales</taxon>
        <taxon>Baculoviridae</taxon>
        <taxon>Betabaculovirus</taxon>
        <taxon>Betabaculovirus psincretae</taxon>
    </lineage>
</organism>
<proteinExistence type="predicted"/>
<evidence type="ECO:0000313" key="2">
    <source>
        <dbReference type="Proteomes" id="UP001265762"/>
    </source>
</evidence>
<dbReference type="EMBL" id="ON803509">
    <property type="protein sequence ID" value="UXX41914.1"/>
    <property type="molecule type" value="Genomic_DNA"/>
</dbReference>
<protein>
    <submittedName>
        <fullName evidence="1">Uncharacterized protein</fullName>
    </submittedName>
</protein>
<evidence type="ECO:0000313" key="1">
    <source>
        <dbReference type="EMBL" id="UXX41914.1"/>
    </source>
</evidence>
<accession>A0A977XVL2</accession>
<dbReference type="Proteomes" id="UP001265762">
    <property type="component" value="Segment"/>
</dbReference>
<sequence>MLLIFFIIGHIHCDFDLNTQHSCFYSSQRDNNNYESWRDDVFMNTSINRKIFQTLFSVCNHIHLLHLITHTKCVL</sequence>